<protein>
    <submittedName>
        <fullName evidence="1">Uncharacterized protein</fullName>
    </submittedName>
</protein>
<dbReference type="EMBL" id="JBBPBN010002028">
    <property type="protein sequence ID" value="KAK8476862.1"/>
    <property type="molecule type" value="Genomic_DNA"/>
</dbReference>
<gene>
    <name evidence="1" type="ORF">V6N11_069414</name>
</gene>
<comment type="caution">
    <text evidence="1">The sequence shown here is derived from an EMBL/GenBank/DDBJ whole genome shotgun (WGS) entry which is preliminary data.</text>
</comment>
<sequence length="98" mass="10545">MDGCLAAEVTADRGRNERRLLPIIGAVWAHETTLEVRRGVDGWSRLDSLGYWGEFEGNGRLTTAAYDGDYRGRELQQRLTLQGGVSATTMATGGASGA</sequence>
<evidence type="ECO:0000313" key="1">
    <source>
        <dbReference type="EMBL" id="KAK8476862.1"/>
    </source>
</evidence>
<reference evidence="1 2" key="1">
    <citation type="journal article" date="2024" name="G3 (Bethesda)">
        <title>Genome assembly of Hibiscus sabdariffa L. provides insights into metabolisms of medicinal natural products.</title>
        <authorList>
            <person name="Kim T."/>
        </authorList>
    </citation>
    <scope>NUCLEOTIDE SEQUENCE [LARGE SCALE GENOMIC DNA]</scope>
    <source>
        <strain evidence="1">TK-2024</strain>
        <tissue evidence="1">Old leaves</tissue>
    </source>
</reference>
<accession>A0ABR1ZA11</accession>
<evidence type="ECO:0000313" key="2">
    <source>
        <dbReference type="Proteomes" id="UP001396334"/>
    </source>
</evidence>
<proteinExistence type="predicted"/>
<keyword evidence="2" id="KW-1185">Reference proteome</keyword>
<dbReference type="Proteomes" id="UP001396334">
    <property type="component" value="Unassembled WGS sequence"/>
</dbReference>
<organism evidence="1 2">
    <name type="scientific">Hibiscus sabdariffa</name>
    <name type="common">roselle</name>
    <dbReference type="NCBI Taxonomy" id="183260"/>
    <lineage>
        <taxon>Eukaryota</taxon>
        <taxon>Viridiplantae</taxon>
        <taxon>Streptophyta</taxon>
        <taxon>Embryophyta</taxon>
        <taxon>Tracheophyta</taxon>
        <taxon>Spermatophyta</taxon>
        <taxon>Magnoliopsida</taxon>
        <taxon>eudicotyledons</taxon>
        <taxon>Gunneridae</taxon>
        <taxon>Pentapetalae</taxon>
        <taxon>rosids</taxon>
        <taxon>malvids</taxon>
        <taxon>Malvales</taxon>
        <taxon>Malvaceae</taxon>
        <taxon>Malvoideae</taxon>
        <taxon>Hibiscus</taxon>
    </lineage>
</organism>
<name>A0ABR1ZA11_9ROSI</name>